<dbReference type="AlphaFoldDB" id="A0A0A1U0V0"/>
<dbReference type="Gene3D" id="3.30.450.60">
    <property type="match status" value="1"/>
</dbReference>
<name>A0A0A1U0V0_ENTIV</name>
<keyword evidence="3 5" id="KW-0963">Cytoplasm</keyword>
<keyword evidence="4 5" id="KW-0653">Protein transport</keyword>
<dbReference type="InterPro" id="IPR011012">
    <property type="entry name" value="Longin-like_dom_sf"/>
</dbReference>
<dbReference type="EMBL" id="KB206860">
    <property type="protein sequence ID" value="ELP87529.1"/>
    <property type="molecule type" value="Genomic_DNA"/>
</dbReference>
<comment type="similarity">
    <text evidence="1 5">Belongs to the adaptor complexes medium subunit family. Delta-COP subfamily.</text>
</comment>
<keyword evidence="5" id="KW-0333">Golgi apparatus</keyword>
<comment type="function">
    <text evidence="5">The coatomer is a cytosolic protein complex that binds to dilysine motifs and reversibly associates with Golgi non-clathrin-coated vesicles, which further mediate biosynthetic protein transport from the ER, via the Golgi up to the trans Golgi network. Coatomer complex is required for budding from Golgi membranes, and is essential for the retrograde Golgi-to-ER transport of dilysine-tagged proteins.</text>
</comment>
<dbReference type="GO" id="GO:0051645">
    <property type="term" value="P:Golgi localization"/>
    <property type="evidence" value="ECO:0007669"/>
    <property type="project" value="TreeGrafter"/>
</dbReference>
<evidence type="ECO:0000313" key="8">
    <source>
        <dbReference type="EMBL" id="ELP87529.1"/>
    </source>
</evidence>
<accession>A0A0A1U0V0</accession>
<keyword evidence="2 5" id="KW-0813">Transport</keyword>
<feature type="region of interest" description="Disordered" evidence="7">
    <location>
        <begin position="179"/>
        <end position="275"/>
    </location>
</feature>
<dbReference type="GO" id="GO:0015031">
    <property type="term" value="P:protein transport"/>
    <property type="evidence" value="ECO:0007669"/>
    <property type="project" value="UniProtKB-KW"/>
</dbReference>
<dbReference type="InterPro" id="IPR027059">
    <property type="entry name" value="Coatomer_dsu"/>
</dbReference>
<dbReference type="OrthoDB" id="10266042at2759"/>
<dbReference type="GO" id="GO:0030126">
    <property type="term" value="C:COPI vesicle coat"/>
    <property type="evidence" value="ECO:0007669"/>
    <property type="project" value="UniProtKB-UniRule"/>
</dbReference>
<keyword evidence="9" id="KW-1185">Reference proteome</keyword>
<dbReference type="GO" id="GO:0006890">
    <property type="term" value="P:retrograde vesicle-mediated transport, Golgi to endoplasmic reticulum"/>
    <property type="evidence" value="ECO:0007669"/>
    <property type="project" value="UniProtKB-UniRule"/>
</dbReference>
<dbReference type="GO" id="GO:0006888">
    <property type="term" value="P:endoplasmic reticulum to Golgi vesicle-mediated transport"/>
    <property type="evidence" value="ECO:0007669"/>
    <property type="project" value="TreeGrafter"/>
</dbReference>
<dbReference type="GeneID" id="14886461"/>
<comment type="subcellular location">
    <subcellularLocation>
        <location evidence="5 6">Cytoplasm</location>
    </subcellularLocation>
    <subcellularLocation>
        <location evidence="5 6">Cytoplasmic vesicle</location>
        <location evidence="5 6">COPI-coated vesicle membrane</location>
        <topology evidence="5 6">Peripheral membrane protein</topology>
        <orientation evidence="5 6">Cytoplasmic side</orientation>
    </subcellularLocation>
    <subcellularLocation>
        <location evidence="5 6">Golgi apparatus membrane</location>
        <topology evidence="5 6">Peripheral membrane protein</topology>
        <orientation evidence="5 6">Cytoplasmic side</orientation>
    </subcellularLocation>
</comment>
<evidence type="ECO:0000256" key="3">
    <source>
        <dbReference type="ARBA" id="ARBA00022490"/>
    </source>
</evidence>
<gene>
    <name evidence="8" type="ORF">EIN_098560</name>
</gene>
<evidence type="ECO:0000256" key="7">
    <source>
        <dbReference type="SAM" id="MobiDB-lite"/>
    </source>
</evidence>
<evidence type="ECO:0000313" key="9">
    <source>
        <dbReference type="Proteomes" id="UP000014680"/>
    </source>
</evidence>
<evidence type="ECO:0000256" key="2">
    <source>
        <dbReference type="ARBA" id="ARBA00022448"/>
    </source>
</evidence>
<keyword evidence="5" id="KW-0472">Membrane</keyword>
<keyword evidence="5" id="KW-0968">Cytoplasmic vesicle</keyword>
<dbReference type="KEGG" id="eiv:EIN_098560"/>
<dbReference type="VEuPathDB" id="AmoebaDB:EIN_098560"/>
<reference evidence="8 9" key="1">
    <citation type="submission" date="2012-10" db="EMBL/GenBank/DDBJ databases">
        <authorList>
            <person name="Zafar N."/>
            <person name="Inman J."/>
            <person name="Hall N."/>
            <person name="Lorenzi H."/>
            <person name="Caler E."/>
        </authorList>
    </citation>
    <scope>NUCLEOTIDE SEQUENCE [LARGE SCALE GENOMIC DNA]</scope>
    <source>
        <strain evidence="8 9">IP1</strain>
    </source>
</reference>
<evidence type="ECO:0000256" key="1">
    <source>
        <dbReference type="ARBA" id="ARBA00010516"/>
    </source>
</evidence>
<dbReference type="PANTHER" id="PTHR10121:SF0">
    <property type="entry name" value="COATOMER SUBUNIT DELTA"/>
    <property type="match status" value="1"/>
</dbReference>
<dbReference type="Proteomes" id="UP000014680">
    <property type="component" value="Unassembled WGS sequence"/>
</dbReference>
<dbReference type="PANTHER" id="PTHR10121">
    <property type="entry name" value="COATOMER SUBUNIT DELTA"/>
    <property type="match status" value="1"/>
</dbReference>
<organism evidence="8 9">
    <name type="scientific">Entamoeba invadens IP1</name>
    <dbReference type="NCBI Taxonomy" id="370355"/>
    <lineage>
        <taxon>Eukaryota</taxon>
        <taxon>Amoebozoa</taxon>
        <taxon>Evosea</taxon>
        <taxon>Archamoebae</taxon>
        <taxon>Mastigamoebida</taxon>
        <taxon>Entamoebidae</taxon>
        <taxon>Entamoeba</taxon>
    </lineage>
</organism>
<comment type="subunit">
    <text evidence="5">Oligomeric complex that consists of at least the alpha, beta, beta', gamma, delta, epsilon and zeta subunits.</text>
</comment>
<proteinExistence type="inferred from homology"/>
<feature type="compositionally biased region" description="Basic and acidic residues" evidence="7">
    <location>
        <begin position="265"/>
        <end position="274"/>
    </location>
</feature>
<evidence type="ECO:0000256" key="5">
    <source>
        <dbReference type="RuleBase" id="RU364018"/>
    </source>
</evidence>
<evidence type="ECO:0000256" key="6">
    <source>
        <dbReference type="RuleBase" id="RU366052"/>
    </source>
</evidence>
<evidence type="ECO:0000256" key="4">
    <source>
        <dbReference type="ARBA" id="ARBA00022927"/>
    </source>
</evidence>
<dbReference type="GO" id="GO:0000139">
    <property type="term" value="C:Golgi membrane"/>
    <property type="evidence" value="ECO:0007669"/>
    <property type="project" value="UniProtKB-SubCell"/>
</dbReference>
<sequence>MSRTRIEGLYATFTRMCGTTQNSCFEADGTRFLYRLCEDVYIVVITTLSSNVIEDTQIMNSVISSLQQKMTVTAKTVTQGMFEALFILDEYLQWGFTEKLATNTVRSNLAMKSRDEEIYLQQLEAKKAEAARIAKQREEEIREEKMIKEKIAMMQNLQNVQVNEQYEVKKDYVPDAVPSKKAAPLKKKQPKAYKSNKGLQLGKKKQSDQILEEIRKDEPEVSFADQHDDDDVDITNDQQDQKENVEEKDTEDIPQPDNTPSTTTKQEKGQDELPKFCPECGAKNSGTKFCPECGFKF</sequence>
<dbReference type="SUPFAM" id="SSF64356">
    <property type="entry name" value="SNARE-like"/>
    <property type="match status" value="1"/>
</dbReference>
<dbReference type="RefSeq" id="XP_004254300.1">
    <property type="nucleotide sequence ID" value="XM_004254252.1"/>
</dbReference>
<protein>
    <recommendedName>
        <fullName evidence="5">Coatomer subunit delta</fullName>
    </recommendedName>
</protein>
<keyword evidence="5" id="KW-0931">ER-Golgi transport</keyword>